<organism evidence="1 2">
    <name type="scientific">Petralouisia muris</name>
    <dbReference type="NCBI Taxonomy" id="3032872"/>
    <lineage>
        <taxon>Bacteria</taxon>
        <taxon>Bacillati</taxon>
        <taxon>Bacillota</taxon>
        <taxon>Clostridia</taxon>
        <taxon>Lachnospirales</taxon>
        <taxon>Lachnospiraceae</taxon>
        <taxon>Petralouisia</taxon>
    </lineage>
</organism>
<dbReference type="EMBL" id="SRYA01000003">
    <property type="protein sequence ID" value="TGY97997.1"/>
    <property type="molecule type" value="Genomic_DNA"/>
</dbReference>
<keyword evidence="2" id="KW-1185">Reference proteome</keyword>
<protein>
    <submittedName>
        <fullName evidence="1">SGNH/GDSL hydrolase family protein</fullName>
    </submittedName>
</protein>
<gene>
    <name evidence="1" type="ORF">E5329_02430</name>
</gene>
<evidence type="ECO:0000313" key="2">
    <source>
        <dbReference type="Proteomes" id="UP000304953"/>
    </source>
</evidence>
<reference evidence="1" key="1">
    <citation type="submission" date="2019-04" db="EMBL/GenBank/DDBJ databases">
        <title>Microbes associate with the intestines of laboratory mice.</title>
        <authorList>
            <person name="Navarre W."/>
            <person name="Wong E."/>
            <person name="Huang K."/>
            <person name="Tropini C."/>
            <person name="Ng K."/>
            <person name="Yu B."/>
        </authorList>
    </citation>
    <scope>NUCLEOTIDE SEQUENCE</scope>
    <source>
        <strain evidence="1">NM01_1-7b</strain>
    </source>
</reference>
<dbReference type="Proteomes" id="UP000304953">
    <property type="component" value="Unassembled WGS sequence"/>
</dbReference>
<evidence type="ECO:0000313" key="1">
    <source>
        <dbReference type="EMBL" id="TGY97997.1"/>
    </source>
</evidence>
<keyword evidence="1" id="KW-0378">Hydrolase</keyword>
<accession>A0AC61S210</accession>
<comment type="caution">
    <text evidence="1">The sequence shown here is derived from an EMBL/GenBank/DDBJ whole genome shotgun (WGS) entry which is preliminary data.</text>
</comment>
<name>A0AC61S210_9FIRM</name>
<sequence>MRGKKRKNNQHFCGHLKNIFCLLLAALLLGGCASPFASEKNTASSEAPSDSGGQSAKDSEENFDEPSGSSQQTKEQSSEDSGSDQQSSEDSSEEDFNFNQTLTLKVPEPAAGENPRILFVGNSHTYANDLPVIFSEIAAAMGHPADVQEVTEGAYTLTQFADTADEWGSVVNQKLTEEPWDFVILQENTNDAFSSAEETMLPAALALDEKIRAAGGQTGLLMTWTPKDGAGIMGREYVQSILAQNTIAVSERLDSLLIPGGVGFMRCLEQYPQIELWNEDGMHPSLEGSYLAGCIAYAVIFRESPAGCSYTAELDGETAAQLQELAAGFLAE</sequence>
<proteinExistence type="predicted"/>